<keyword evidence="11" id="KW-0325">Glycoprotein</keyword>
<comment type="caution">
    <text evidence="15">The sequence shown here is derived from an EMBL/GenBank/DDBJ whole genome shotgun (WGS) entry which is preliminary data.</text>
</comment>
<proteinExistence type="inferred from homology"/>
<name>A0ABD3V509_SINWO</name>
<keyword evidence="8" id="KW-1133">Transmembrane helix</keyword>
<evidence type="ECO:0000256" key="12">
    <source>
        <dbReference type="RuleBase" id="RU003832"/>
    </source>
</evidence>
<comment type="subcellular location">
    <subcellularLocation>
        <location evidence="1">Golgi apparatus membrane</location>
        <topology evidence="1">Single-pass type II membrane protein</topology>
    </subcellularLocation>
    <subcellularLocation>
        <location evidence="12">Golgi apparatus</location>
        <location evidence="12">Golgi stack membrane</location>
        <topology evidence="12">Single-pass type II membrane protein</topology>
    </subcellularLocation>
</comment>
<evidence type="ECO:0000313" key="16">
    <source>
        <dbReference type="Proteomes" id="UP001634394"/>
    </source>
</evidence>
<dbReference type="Pfam" id="PF00852">
    <property type="entry name" value="Glyco_transf_10"/>
    <property type="match status" value="1"/>
</dbReference>
<evidence type="ECO:0000256" key="1">
    <source>
        <dbReference type="ARBA" id="ARBA00004323"/>
    </source>
</evidence>
<evidence type="ECO:0000259" key="13">
    <source>
        <dbReference type="Pfam" id="PF00852"/>
    </source>
</evidence>
<dbReference type="InterPro" id="IPR038577">
    <property type="entry name" value="GT10-like_C_sf"/>
</dbReference>
<evidence type="ECO:0000256" key="8">
    <source>
        <dbReference type="ARBA" id="ARBA00022989"/>
    </source>
</evidence>
<comment type="similarity">
    <text evidence="3 12">Belongs to the glycosyltransferase 10 family.</text>
</comment>
<dbReference type="InterPro" id="IPR055270">
    <property type="entry name" value="Glyco_tran_10_C"/>
</dbReference>
<evidence type="ECO:0000256" key="4">
    <source>
        <dbReference type="ARBA" id="ARBA00022676"/>
    </source>
</evidence>
<dbReference type="GO" id="GO:0000139">
    <property type="term" value="C:Golgi membrane"/>
    <property type="evidence" value="ECO:0007669"/>
    <property type="project" value="UniProtKB-SubCell"/>
</dbReference>
<evidence type="ECO:0000313" key="15">
    <source>
        <dbReference type="EMBL" id="KAL3856530.1"/>
    </source>
</evidence>
<organism evidence="15 16">
    <name type="scientific">Sinanodonta woodiana</name>
    <name type="common">Chinese pond mussel</name>
    <name type="synonym">Anodonta woodiana</name>
    <dbReference type="NCBI Taxonomy" id="1069815"/>
    <lineage>
        <taxon>Eukaryota</taxon>
        <taxon>Metazoa</taxon>
        <taxon>Spiralia</taxon>
        <taxon>Lophotrochozoa</taxon>
        <taxon>Mollusca</taxon>
        <taxon>Bivalvia</taxon>
        <taxon>Autobranchia</taxon>
        <taxon>Heteroconchia</taxon>
        <taxon>Palaeoheterodonta</taxon>
        <taxon>Unionida</taxon>
        <taxon>Unionoidea</taxon>
        <taxon>Unionidae</taxon>
        <taxon>Unioninae</taxon>
        <taxon>Sinanodonta</taxon>
    </lineage>
</organism>
<keyword evidence="7" id="KW-0735">Signal-anchor</keyword>
<evidence type="ECO:0000256" key="3">
    <source>
        <dbReference type="ARBA" id="ARBA00008919"/>
    </source>
</evidence>
<keyword evidence="5 12" id="KW-0808">Transferase</keyword>
<dbReference type="GO" id="GO:0032580">
    <property type="term" value="C:Golgi cisterna membrane"/>
    <property type="evidence" value="ECO:0007669"/>
    <property type="project" value="UniProtKB-SubCell"/>
</dbReference>
<reference evidence="15 16" key="1">
    <citation type="submission" date="2024-11" db="EMBL/GenBank/DDBJ databases">
        <title>Chromosome-level genome assembly of the freshwater bivalve Anodonta woodiana.</title>
        <authorList>
            <person name="Chen X."/>
        </authorList>
    </citation>
    <scope>NUCLEOTIDE SEQUENCE [LARGE SCALE GENOMIC DNA]</scope>
    <source>
        <strain evidence="15">MN2024</strain>
        <tissue evidence="15">Gills</tissue>
    </source>
</reference>
<evidence type="ECO:0000256" key="2">
    <source>
        <dbReference type="ARBA" id="ARBA00004922"/>
    </source>
</evidence>
<evidence type="ECO:0000256" key="7">
    <source>
        <dbReference type="ARBA" id="ARBA00022968"/>
    </source>
</evidence>
<feature type="domain" description="Fucosyltransferase C-terminal" evidence="13">
    <location>
        <begin position="189"/>
        <end position="360"/>
    </location>
</feature>
<keyword evidence="4 12" id="KW-0328">Glycosyltransferase</keyword>
<dbReference type="InterPro" id="IPR001503">
    <property type="entry name" value="Glyco_trans_10"/>
</dbReference>
<dbReference type="AlphaFoldDB" id="A0ABD3V509"/>
<comment type="pathway">
    <text evidence="2">Protein modification; protein glycosylation.</text>
</comment>
<dbReference type="SUPFAM" id="SSF53756">
    <property type="entry name" value="UDP-Glycosyltransferase/glycogen phosphorylase"/>
    <property type="match status" value="1"/>
</dbReference>
<dbReference type="PANTHER" id="PTHR48438">
    <property type="entry name" value="ALPHA-(1,3)-FUCOSYLTRANSFERASE C-RELATED"/>
    <property type="match status" value="1"/>
</dbReference>
<evidence type="ECO:0000259" key="14">
    <source>
        <dbReference type="Pfam" id="PF17039"/>
    </source>
</evidence>
<evidence type="ECO:0000256" key="10">
    <source>
        <dbReference type="ARBA" id="ARBA00023136"/>
    </source>
</evidence>
<dbReference type="Pfam" id="PF17039">
    <property type="entry name" value="Glyco_tran_10_N"/>
    <property type="match status" value="1"/>
</dbReference>
<gene>
    <name evidence="15" type="ORF">ACJMK2_011276</name>
</gene>
<dbReference type="Proteomes" id="UP001634394">
    <property type="component" value="Unassembled WGS sequence"/>
</dbReference>
<dbReference type="GO" id="GO:0008417">
    <property type="term" value="F:fucosyltransferase activity"/>
    <property type="evidence" value="ECO:0007669"/>
    <property type="project" value="UniProtKB-ARBA"/>
</dbReference>
<keyword evidence="16" id="KW-1185">Reference proteome</keyword>
<dbReference type="FunFam" id="3.40.50.11660:FF:000002">
    <property type="entry name" value="Alpha-(1,3)-fucosyltransferase"/>
    <property type="match status" value="1"/>
</dbReference>
<sequence>MFKVKPCRRFSFRGRILALCFIVCLLFYIQMFSTKIFEQNSSNVEYFADKTWKNKTRKLILLWTKFWSLEYWTEVDKFGIPACASRCDITTDKSRIEEADAVLFHWGNLWWFTDLPNYRRSDQVWVFYNAEPLHKQSNLAPWRNVFNWSMSYRRDSTVFSPFGIYFEMTDKEKAEAKEKFSKRNFAIDKKYNISMTYSNCYDDARRYRIADDINKFIKIDIFGRCGGNNDCKFNTPECNLRLSNYKFHLALDNSFCKDYFSEKFWECLEKDVIPIVAWKQSPGKLVPPKSYINIFDFPDIKSFARFIEALMRNEAEYNSYFEWKQKYTFTNTYNRHWCPLCDALFNSTIPHQVVKDPYRWLADDFCEPVSIRQWIGILVDRWLFDLGF</sequence>
<evidence type="ECO:0000256" key="11">
    <source>
        <dbReference type="ARBA" id="ARBA00023180"/>
    </source>
</evidence>
<dbReference type="EC" id="2.4.1.-" evidence="12"/>
<accession>A0ABD3V509</accession>
<keyword evidence="6 12" id="KW-0812">Transmembrane</keyword>
<dbReference type="PANTHER" id="PTHR48438:SF1">
    <property type="entry name" value="ALPHA-(1,3)-FUCOSYLTRANSFERASE C-RELATED"/>
    <property type="match status" value="1"/>
</dbReference>
<protein>
    <recommendedName>
        <fullName evidence="12">Fucosyltransferase</fullName>
        <ecNumber evidence="12">2.4.1.-</ecNumber>
    </recommendedName>
</protein>
<evidence type="ECO:0000256" key="6">
    <source>
        <dbReference type="ARBA" id="ARBA00022692"/>
    </source>
</evidence>
<feature type="domain" description="Fucosyltransferase N-terminal" evidence="14">
    <location>
        <begin position="56"/>
        <end position="163"/>
    </location>
</feature>
<dbReference type="InterPro" id="IPR031481">
    <property type="entry name" value="Glyco_tran_10_N"/>
</dbReference>
<evidence type="ECO:0000256" key="5">
    <source>
        <dbReference type="ARBA" id="ARBA00022679"/>
    </source>
</evidence>
<dbReference type="EMBL" id="JBJQND010000013">
    <property type="protein sequence ID" value="KAL3856530.1"/>
    <property type="molecule type" value="Genomic_DNA"/>
</dbReference>
<dbReference type="Gene3D" id="3.40.50.11660">
    <property type="entry name" value="Glycosyl transferase family 10, C-terminal domain"/>
    <property type="match status" value="1"/>
</dbReference>
<keyword evidence="9 12" id="KW-0333">Golgi apparatus</keyword>
<evidence type="ECO:0000256" key="9">
    <source>
        <dbReference type="ARBA" id="ARBA00023034"/>
    </source>
</evidence>
<keyword evidence="10" id="KW-0472">Membrane</keyword>